<feature type="transmembrane region" description="Helical" evidence="1">
    <location>
        <begin position="36"/>
        <end position="60"/>
    </location>
</feature>
<evidence type="ECO:0000313" key="3">
    <source>
        <dbReference type="Proteomes" id="UP000011988"/>
    </source>
</evidence>
<feature type="transmembrane region" description="Helical" evidence="1">
    <location>
        <begin position="6"/>
        <end position="24"/>
    </location>
</feature>
<dbReference type="PATRIC" id="fig|1218565.3.peg.2624"/>
<dbReference type="EMBL" id="ANIK01000056">
    <property type="protein sequence ID" value="EMJ94121.1"/>
    <property type="molecule type" value="Genomic_DNA"/>
</dbReference>
<keyword evidence="1" id="KW-0472">Membrane</keyword>
<accession>M6CUE6</accession>
<name>M6CUE6_9LEPT</name>
<comment type="caution">
    <text evidence="2">The sequence shown here is derived from an EMBL/GenBank/DDBJ whole genome shotgun (WGS) entry which is preliminary data.</text>
</comment>
<dbReference type="AlphaFoldDB" id="M6CUE6"/>
<gene>
    <name evidence="2" type="ORF">LEP1GSC194_0111</name>
</gene>
<organism evidence="2 3">
    <name type="scientific">Leptospira alstonii serovar Sichuan str. 79601</name>
    <dbReference type="NCBI Taxonomy" id="1218565"/>
    <lineage>
        <taxon>Bacteria</taxon>
        <taxon>Pseudomonadati</taxon>
        <taxon>Spirochaetota</taxon>
        <taxon>Spirochaetia</taxon>
        <taxon>Leptospirales</taxon>
        <taxon>Leptospiraceae</taxon>
        <taxon>Leptospira</taxon>
    </lineage>
</organism>
<keyword evidence="1" id="KW-0812">Transmembrane</keyword>
<dbReference type="Proteomes" id="UP000011988">
    <property type="component" value="Unassembled WGS sequence"/>
</dbReference>
<protein>
    <submittedName>
        <fullName evidence="2">Uncharacterized protein</fullName>
    </submittedName>
</protein>
<sequence length="205" mass="22922">MDIPSISAYVFLFTLVKVALELIHSSKSSFSSLLNFSSILYLVVSSIVNMLASILCFPILKDKMSNDLKSSFAYAFLATFASEAFVRNLNMSFFDIGILSIRDWLNKVKELAIGATLFKAEADSTHSRHKKVDELLKKVSDEQLDFHINRLFTENVLASDILTDAGNSNDPISYKAWAIVSNFPLEADALIKNNKYRPNIANVIN</sequence>
<evidence type="ECO:0000313" key="2">
    <source>
        <dbReference type="EMBL" id="EMJ94121.1"/>
    </source>
</evidence>
<proteinExistence type="predicted"/>
<keyword evidence="1" id="KW-1133">Transmembrane helix</keyword>
<evidence type="ECO:0000256" key="1">
    <source>
        <dbReference type="SAM" id="Phobius"/>
    </source>
</evidence>
<reference evidence="2 3" key="1">
    <citation type="submission" date="2013-01" db="EMBL/GenBank/DDBJ databases">
        <authorList>
            <person name="Harkins D.M."/>
            <person name="Durkin A.S."/>
            <person name="Brinkac L.M."/>
            <person name="Haft D.H."/>
            <person name="Selengut J.D."/>
            <person name="Sanka R."/>
            <person name="DePew J."/>
            <person name="Purushe J."/>
            <person name="Galloway R.L."/>
            <person name="Vinetz J.M."/>
            <person name="Sutton G.G."/>
            <person name="Nierman W.C."/>
            <person name="Fouts D.E."/>
        </authorList>
    </citation>
    <scope>NUCLEOTIDE SEQUENCE [LARGE SCALE GENOMIC DNA]</scope>
    <source>
        <strain evidence="2 3">79601</strain>
    </source>
</reference>